<reference evidence="2 3" key="1">
    <citation type="submission" date="2016-07" db="EMBL/GenBank/DDBJ databases">
        <title>Pervasive Adenine N6-methylation of Active Genes in Fungi.</title>
        <authorList>
            <consortium name="DOE Joint Genome Institute"/>
            <person name="Mondo S.J."/>
            <person name="Dannebaum R.O."/>
            <person name="Kuo R.C."/>
            <person name="Labutti K."/>
            <person name="Haridas S."/>
            <person name="Kuo A."/>
            <person name="Salamov A."/>
            <person name="Ahrendt S.R."/>
            <person name="Lipzen A."/>
            <person name="Sullivan W."/>
            <person name="Andreopoulos W.B."/>
            <person name="Clum A."/>
            <person name="Lindquist E."/>
            <person name="Daum C."/>
            <person name="Ramamoorthy G.K."/>
            <person name="Gryganskyi A."/>
            <person name="Culley D."/>
            <person name="Magnuson J.K."/>
            <person name="James T.Y."/>
            <person name="O'Malley M.A."/>
            <person name="Stajich J.E."/>
            <person name="Spatafora J.W."/>
            <person name="Visel A."/>
            <person name="Grigoriev I.V."/>
        </authorList>
    </citation>
    <scope>NUCLEOTIDE SEQUENCE [LARGE SCALE GENOMIC DNA]</scope>
    <source>
        <strain evidence="2 3">CBS 931.73</strain>
    </source>
</reference>
<feature type="transmembrane region" description="Helical" evidence="1">
    <location>
        <begin position="323"/>
        <end position="349"/>
    </location>
</feature>
<dbReference type="Proteomes" id="UP000193498">
    <property type="component" value="Unassembled WGS sequence"/>
</dbReference>
<keyword evidence="1" id="KW-0472">Membrane</keyword>
<feature type="transmembrane region" description="Helical" evidence="1">
    <location>
        <begin position="361"/>
        <end position="384"/>
    </location>
</feature>
<dbReference type="AlphaFoldDB" id="A0A1Y1XEA6"/>
<evidence type="ECO:0000256" key="1">
    <source>
        <dbReference type="SAM" id="Phobius"/>
    </source>
</evidence>
<gene>
    <name evidence="2" type="ORF">K493DRAFT_307495</name>
</gene>
<protein>
    <submittedName>
        <fullName evidence="2">Uncharacterized protein</fullName>
    </submittedName>
</protein>
<name>A0A1Y1XEA6_9FUNG</name>
<evidence type="ECO:0000313" key="2">
    <source>
        <dbReference type="EMBL" id="ORX84053.1"/>
    </source>
</evidence>
<comment type="caution">
    <text evidence="2">The sequence shown here is derived from an EMBL/GenBank/DDBJ whole genome shotgun (WGS) entry which is preliminary data.</text>
</comment>
<feature type="transmembrane region" description="Helical" evidence="1">
    <location>
        <begin position="12"/>
        <end position="30"/>
    </location>
</feature>
<keyword evidence="1" id="KW-1133">Transmembrane helix</keyword>
<keyword evidence="3" id="KW-1185">Reference proteome</keyword>
<proteinExistence type="predicted"/>
<keyword evidence="1" id="KW-0812">Transmembrane</keyword>
<sequence>MSYGLDETTFGVLLLLPLCLNLLIIYFLVLKRASFKIDERQIISHINYRSAIQFPVLGVRHFITQLVGFDLVKTDQKIRGMVVQSVFDGNAYLIDPQALNSSTDIADGTEEVKGEPKASKKLVLSAVDQSATGVTINSRYLTRMKEEDVPLILSSNLSVYRIPESKVITYLGSIGSLCVASLWIYSICAATQSLRSLGYIPGAKLIRHVILPGLFIPLLCKTSLCKGPVFVDVKGDDGPFSKDYIGSDIKSNGLDVWKAKSSSDIINSTHQKLLFRYRIQRVVGSLIYMLLYYAVYFAIAALATMDTDTVPIALGPRLSKFIYWFNASIAFCKLAEPVMHCLACFILLGQVVIRHPKLLKVLSIFENTLTPIYCFVLSITNALFI</sequence>
<evidence type="ECO:0000313" key="3">
    <source>
        <dbReference type="Proteomes" id="UP000193498"/>
    </source>
</evidence>
<organism evidence="2 3">
    <name type="scientific">Basidiobolus meristosporus CBS 931.73</name>
    <dbReference type="NCBI Taxonomy" id="1314790"/>
    <lineage>
        <taxon>Eukaryota</taxon>
        <taxon>Fungi</taxon>
        <taxon>Fungi incertae sedis</taxon>
        <taxon>Zoopagomycota</taxon>
        <taxon>Entomophthoromycotina</taxon>
        <taxon>Basidiobolomycetes</taxon>
        <taxon>Basidiobolales</taxon>
        <taxon>Basidiobolaceae</taxon>
        <taxon>Basidiobolus</taxon>
    </lineage>
</organism>
<dbReference type="EMBL" id="MCFE01000622">
    <property type="protein sequence ID" value="ORX84053.1"/>
    <property type="molecule type" value="Genomic_DNA"/>
</dbReference>
<dbReference type="InParanoid" id="A0A1Y1XEA6"/>
<accession>A0A1Y1XEA6</accession>
<feature type="transmembrane region" description="Helical" evidence="1">
    <location>
        <begin position="282"/>
        <end position="303"/>
    </location>
</feature>